<dbReference type="CDD" id="cd02440">
    <property type="entry name" value="AdoMet_MTases"/>
    <property type="match status" value="1"/>
</dbReference>
<dbReference type="Proteomes" id="UP000001064">
    <property type="component" value="Unassembled WGS sequence"/>
</dbReference>
<keyword evidence="3" id="KW-1185">Reference proteome</keyword>
<proteinExistence type="predicted"/>
<dbReference type="PANTHER" id="PTHR43591">
    <property type="entry name" value="METHYLTRANSFERASE"/>
    <property type="match status" value="1"/>
</dbReference>
<dbReference type="AlphaFoldDB" id="F1A1G1"/>
<evidence type="ECO:0000313" key="2">
    <source>
        <dbReference type="EMBL" id="EGC29973.1"/>
    </source>
</evidence>
<dbReference type="GeneID" id="10511419"/>
<dbReference type="OrthoDB" id="18809at2759"/>
<gene>
    <name evidence="2" type="ORF">DICPUDRAFT_158368</name>
</gene>
<sequence>MTYNTGCVDAQEISTESAPFETFGNKVLLPSQQSYLWDILADLLPKTLNIKESIKNPTITFFPNILFQSTIPECDKDKEMTILDIAAGSGLISLSGSRQYPNAKFISSDFSDRLVSLSNKLAQELSLPNISSLVMDGQNLDHFLDSSVDYVYSINGLNYFPNQLQSLMEMKRVLKPNGKVAIGVPCPDNFSGSVLKEATKQLLGDSFKESSQVSSSLSNPEVFELLLKQSGFQNIEIKKHFQWLDFGCSLNPIYSDHLSVVPMEKKHLFDQVLVNEIIKSDLKMEADGKFRIKASFYVATACK</sequence>
<feature type="domain" description="Methyltransferase" evidence="1">
    <location>
        <begin position="77"/>
        <end position="198"/>
    </location>
</feature>
<dbReference type="InterPro" id="IPR025714">
    <property type="entry name" value="Methyltranfer_dom"/>
</dbReference>
<dbReference type="GO" id="GO:0008168">
    <property type="term" value="F:methyltransferase activity"/>
    <property type="evidence" value="ECO:0000318"/>
    <property type="project" value="GO_Central"/>
</dbReference>
<name>F1A1G1_DICPU</name>
<protein>
    <recommendedName>
        <fullName evidence="1">Methyltransferase domain-containing protein</fullName>
    </recommendedName>
</protein>
<dbReference type="EMBL" id="GL871372">
    <property type="protein sequence ID" value="EGC29973.1"/>
    <property type="molecule type" value="Genomic_DNA"/>
</dbReference>
<evidence type="ECO:0000259" key="1">
    <source>
        <dbReference type="Pfam" id="PF13847"/>
    </source>
</evidence>
<dbReference type="InParanoid" id="F1A1G1"/>
<dbReference type="Pfam" id="PF13847">
    <property type="entry name" value="Methyltransf_31"/>
    <property type="match status" value="1"/>
</dbReference>
<accession>F1A1G1</accession>
<dbReference type="KEGG" id="dpp:DICPUDRAFT_158368"/>
<evidence type="ECO:0000313" key="3">
    <source>
        <dbReference type="Proteomes" id="UP000001064"/>
    </source>
</evidence>
<dbReference type="InterPro" id="IPR029063">
    <property type="entry name" value="SAM-dependent_MTases_sf"/>
</dbReference>
<dbReference type="PANTHER" id="PTHR43591:SF57">
    <property type="entry name" value="METHYLTRANSFERASE DOMAIN-CONTAINING PROTEIN-RELATED"/>
    <property type="match status" value="1"/>
</dbReference>
<reference evidence="3" key="1">
    <citation type="journal article" date="2011" name="Genome Biol.">
        <title>Comparative genomics of the social amoebae Dictyostelium discoideum and Dictyostelium purpureum.</title>
        <authorList>
            <consortium name="US DOE Joint Genome Institute (JGI-PGF)"/>
            <person name="Sucgang R."/>
            <person name="Kuo A."/>
            <person name="Tian X."/>
            <person name="Salerno W."/>
            <person name="Parikh A."/>
            <person name="Feasley C.L."/>
            <person name="Dalin E."/>
            <person name="Tu H."/>
            <person name="Huang E."/>
            <person name="Barry K."/>
            <person name="Lindquist E."/>
            <person name="Shapiro H."/>
            <person name="Bruce D."/>
            <person name="Schmutz J."/>
            <person name="Salamov A."/>
            <person name="Fey P."/>
            <person name="Gaudet P."/>
            <person name="Anjard C."/>
            <person name="Babu M.M."/>
            <person name="Basu S."/>
            <person name="Bushmanova Y."/>
            <person name="van der Wel H."/>
            <person name="Katoh-Kurasawa M."/>
            <person name="Dinh C."/>
            <person name="Coutinho P.M."/>
            <person name="Saito T."/>
            <person name="Elias M."/>
            <person name="Schaap P."/>
            <person name="Kay R.R."/>
            <person name="Henrissat B."/>
            <person name="Eichinger L."/>
            <person name="Rivero F."/>
            <person name="Putnam N.H."/>
            <person name="West C.M."/>
            <person name="Loomis W.F."/>
            <person name="Chisholm R.L."/>
            <person name="Shaulsky G."/>
            <person name="Strassmann J.E."/>
            <person name="Queller D.C."/>
            <person name="Kuspa A."/>
            <person name="Grigoriev I.V."/>
        </authorList>
    </citation>
    <scope>NUCLEOTIDE SEQUENCE [LARGE SCALE GENOMIC DNA]</scope>
    <source>
        <strain evidence="3">QSDP1</strain>
    </source>
</reference>
<organism evidence="2 3">
    <name type="scientific">Dictyostelium purpureum</name>
    <name type="common">Slime mold</name>
    <dbReference type="NCBI Taxonomy" id="5786"/>
    <lineage>
        <taxon>Eukaryota</taxon>
        <taxon>Amoebozoa</taxon>
        <taxon>Evosea</taxon>
        <taxon>Eumycetozoa</taxon>
        <taxon>Dictyostelia</taxon>
        <taxon>Dictyosteliales</taxon>
        <taxon>Dictyosteliaceae</taxon>
        <taxon>Dictyostelium</taxon>
    </lineage>
</organism>
<dbReference type="VEuPathDB" id="AmoebaDB:DICPUDRAFT_158368"/>
<dbReference type="RefSeq" id="XP_003293512.1">
    <property type="nucleotide sequence ID" value="XM_003293464.1"/>
</dbReference>
<dbReference type="Gene3D" id="3.40.50.150">
    <property type="entry name" value="Vaccinia Virus protein VP39"/>
    <property type="match status" value="1"/>
</dbReference>
<dbReference type="OMA" id="RSTRVEM"/>
<dbReference type="SUPFAM" id="SSF53335">
    <property type="entry name" value="S-adenosyl-L-methionine-dependent methyltransferases"/>
    <property type="match status" value="1"/>
</dbReference>